<dbReference type="PANTHER" id="PTHR11092">
    <property type="entry name" value="SUGAR NUCLEOTIDE EPIMERASE RELATED"/>
    <property type="match status" value="1"/>
</dbReference>
<gene>
    <name evidence="4" type="ORF">ERJ70_17730</name>
</gene>
<dbReference type="RefSeq" id="WP_209366088.1">
    <property type="nucleotide sequence ID" value="NZ_CP046956.1"/>
</dbReference>
<comment type="similarity">
    <text evidence="1">Belongs to the NAD(P)-dependent epimerase/dehydratase family. SDR39U1 subfamily.</text>
</comment>
<evidence type="ECO:0000313" key="5">
    <source>
        <dbReference type="Proteomes" id="UP000665043"/>
    </source>
</evidence>
<dbReference type="InterPro" id="IPR036291">
    <property type="entry name" value="NAD(P)-bd_dom_sf"/>
</dbReference>
<name>A0ABX7VVS8_9BACI</name>
<dbReference type="Pfam" id="PF01370">
    <property type="entry name" value="Epimerase"/>
    <property type="match status" value="1"/>
</dbReference>
<dbReference type="EMBL" id="CP046956">
    <property type="protein sequence ID" value="QTN00965.1"/>
    <property type="molecule type" value="Genomic_DNA"/>
</dbReference>
<dbReference type="InterPro" id="IPR013549">
    <property type="entry name" value="DUF1731"/>
</dbReference>
<evidence type="ECO:0000259" key="2">
    <source>
        <dbReference type="Pfam" id="PF01370"/>
    </source>
</evidence>
<feature type="domain" description="NAD-dependent epimerase/dehydratase" evidence="2">
    <location>
        <begin position="5"/>
        <end position="217"/>
    </location>
</feature>
<evidence type="ECO:0000259" key="3">
    <source>
        <dbReference type="Pfam" id="PF08338"/>
    </source>
</evidence>
<reference evidence="4 5" key="1">
    <citation type="submission" date="2019-12" db="EMBL/GenBank/DDBJ databases">
        <title>The whole genome sequencing of a strain isolated from a Mars analog, Dalangtan Playa.</title>
        <authorList>
            <person name="Huang T."/>
        </authorList>
    </citation>
    <scope>NUCLEOTIDE SEQUENCE [LARGE SCALE GENOMIC DNA]</scope>
    <source>
        <strain evidence="4 5">DP4-553-S</strain>
    </source>
</reference>
<dbReference type="NCBIfam" id="TIGR01777">
    <property type="entry name" value="yfcH"/>
    <property type="match status" value="1"/>
</dbReference>
<keyword evidence="5" id="KW-1185">Reference proteome</keyword>
<organism evidence="4 5">
    <name type="scientific">Sediminibacillus dalangtanensis</name>
    <dbReference type="NCBI Taxonomy" id="2729421"/>
    <lineage>
        <taxon>Bacteria</taxon>
        <taxon>Bacillati</taxon>
        <taxon>Bacillota</taxon>
        <taxon>Bacilli</taxon>
        <taxon>Bacillales</taxon>
        <taxon>Bacillaceae</taxon>
        <taxon>Sediminibacillus</taxon>
    </lineage>
</organism>
<dbReference type="PANTHER" id="PTHR11092:SF0">
    <property type="entry name" value="EPIMERASE FAMILY PROTEIN SDR39U1"/>
    <property type="match status" value="1"/>
</dbReference>
<sequence length="304" mass="34152">MMKKVILAGGTGFIGNYFKSRFEEKGYDVGIISRQPSYISWDDRDAIKEALEEAHLLVNLAGKSVNCRYHDKNKREILQSRIDTTTILGEAIKACDNPPPVWLNASTATIYRHAEDRPMTETNGEIGTGFSVDVAEKWEEVFFSFDLPNTRQAALRTAIVLGPGGGVMTPYLNLVKFGLGGVQGSGKQKFSWIHVEDLFQIVLFLQGRDDLSGVFNCAAPNPVSNRELMKRLRTEMNAPIGLPAPKWMLEMGAVLIRTETELVLKSRWVIPERLEQEGFQFRFDTLDKTIKDILQQNKRVGMPG</sequence>
<evidence type="ECO:0000313" key="4">
    <source>
        <dbReference type="EMBL" id="QTN00965.1"/>
    </source>
</evidence>
<dbReference type="CDD" id="cd05242">
    <property type="entry name" value="SDR_a8"/>
    <property type="match status" value="1"/>
</dbReference>
<feature type="domain" description="DUF1731" evidence="3">
    <location>
        <begin position="244"/>
        <end position="293"/>
    </location>
</feature>
<evidence type="ECO:0000256" key="1">
    <source>
        <dbReference type="ARBA" id="ARBA00009353"/>
    </source>
</evidence>
<dbReference type="InterPro" id="IPR010099">
    <property type="entry name" value="SDR39U1"/>
</dbReference>
<accession>A0ABX7VVS8</accession>
<dbReference type="SUPFAM" id="SSF51735">
    <property type="entry name" value="NAD(P)-binding Rossmann-fold domains"/>
    <property type="match status" value="1"/>
</dbReference>
<dbReference type="InterPro" id="IPR001509">
    <property type="entry name" value="Epimerase_deHydtase"/>
</dbReference>
<dbReference type="Proteomes" id="UP000665043">
    <property type="component" value="Chromosome"/>
</dbReference>
<proteinExistence type="inferred from homology"/>
<protein>
    <submittedName>
        <fullName evidence="4">TIGR01777 family protein</fullName>
    </submittedName>
</protein>
<dbReference type="Gene3D" id="3.40.50.720">
    <property type="entry name" value="NAD(P)-binding Rossmann-like Domain"/>
    <property type="match status" value="1"/>
</dbReference>
<dbReference type="Pfam" id="PF08338">
    <property type="entry name" value="DUF1731"/>
    <property type="match status" value="1"/>
</dbReference>